<dbReference type="GO" id="GO:0000150">
    <property type="term" value="F:DNA strand exchange activity"/>
    <property type="evidence" value="ECO:0007669"/>
    <property type="project" value="InterPro"/>
</dbReference>
<dbReference type="InterPro" id="IPR050639">
    <property type="entry name" value="SSR_resolvase"/>
</dbReference>
<feature type="domain" description="Resolvase/invertase-type recombinase catalytic" evidence="7">
    <location>
        <begin position="63"/>
        <end position="202"/>
    </location>
</feature>
<keyword evidence="9" id="KW-1185">Reference proteome</keyword>
<evidence type="ECO:0000256" key="6">
    <source>
        <dbReference type="PROSITE-ProRule" id="PRU10137"/>
    </source>
</evidence>
<dbReference type="InterPro" id="IPR006118">
    <property type="entry name" value="Recombinase_CS"/>
</dbReference>
<dbReference type="GO" id="GO:0003677">
    <property type="term" value="F:DNA binding"/>
    <property type="evidence" value="ECO:0007669"/>
    <property type="project" value="UniProtKB-KW"/>
</dbReference>
<feature type="active site" description="O-(5'-phospho-DNA)-serine intermediate" evidence="5 6">
    <location>
        <position position="71"/>
    </location>
</feature>
<evidence type="ECO:0000256" key="2">
    <source>
        <dbReference type="ARBA" id="ARBA00022908"/>
    </source>
</evidence>
<evidence type="ECO:0000256" key="3">
    <source>
        <dbReference type="ARBA" id="ARBA00023125"/>
    </source>
</evidence>
<evidence type="ECO:0000256" key="5">
    <source>
        <dbReference type="PIRSR" id="PIRSR606118-50"/>
    </source>
</evidence>
<protein>
    <submittedName>
        <fullName evidence="8">Site-specific DNA recombinase</fullName>
    </submittedName>
</protein>
<dbReference type="SUPFAM" id="SSF53041">
    <property type="entry name" value="Resolvase-like"/>
    <property type="match status" value="1"/>
</dbReference>
<organism evidence="8 9">
    <name type="scientific">Fodinibius sediminis</name>
    <dbReference type="NCBI Taxonomy" id="1214077"/>
    <lineage>
        <taxon>Bacteria</taxon>
        <taxon>Pseudomonadati</taxon>
        <taxon>Balneolota</taxon>
        <taxon>Balneolia</taxon>
        <taxon>Balneolales</taxon>
        <taxon>Balneolaceae</taxon>
        <taxon>Fodinibius</taxon>
    </lineage>
</organism>
<proteinExistence type="inferred from homology"/>
<dbReference type="GO" id="GO:0015074">
    <property type="term" value="P:DNA integration"/>
    <property type="evidence" value="ECO:0007669"/>
    <property type="project" value="UniProtKB-KW"/>
</dbReference>
<dbReference type="InterPro" id="IPR006119">
    <property type="entry name" value="Resolv_N"/>
</dbReference>
<gene>
    <name evidence="8" type="ORF">SAMN06265218_11681</name>
</gene>
<keyword evidence="3" id="KW-0238">DNA-binding</keyword>
<dbReference type="PROSITE" id="PS00397">
    <property type="entry name" value="RECOMBINASES_1"/>
    <property type="match status" value="1"/>
</dbReference>
<dbReference type="EMBL" id="FXTH01000016">
    <property type="protein sequence ID" value="SMO83716.1"/>
    <property type="molecule type" value="Genomic_DNA"/>
</dbReference>
<keyword evidence="4" id="KW-0233">DNA recombination</keyword>
<comment type="similarity">
    <text evidence="1">Belongs to the site-specific recombinase resolvase family.</text>
</comment>
<accession>A0A521EIJ0</accession>
<dbReference type="PROSITE" id="PS51736">
    <property type="entry name" value="RECOMBINASES_3"/>
    <property type="match status" value="1"/>
</dbReference>
<dbReference type="AlphaFoldDB" id="A0A521EIJ0"/>
<evidence type="ECO:0000313" key="9">
    <source>
        <dbReference type="Proteomes" id="UP000317593"/>
    </source>
</evidence>
<dbReference type="PANTHER" id="PTHR30461">
    <property type="entry name" value="DNA-INVERTASE FROM LAMBDOID PROPHAGE"/>
    <property type="match status" value="1"/>
</dbReference>
<dbReference type="InterPro" id="IPR036162">
    <property type="entry name" value="Resolvase-like_N_sf"/>
</dbReference>
<reference evidence="8 9" key="1">
    <citation type="submission" date="2017-05" db="EMBL/GenBank/DDBJ databases">
        <authorList>
            <person name="Varghese N."/>
            <person name="Submissions S."/>
        </authorList>
    </citation>
    <scope>NUCLEOTIDE SEQUENCE [LARGE SCALE GENOMIC DNA]</scope>
    <source>
        <strain evidence="8 9">DSM 21194</strain>
    </source>
</reference>
<dbReference type="Gene3D" id="3.40.50.1390">
    <property type="entry name" value="Resolvase, N-terminal catalytic domain"/>
    <property type="match status" value="1"/>
</dbReference>
<evidence type="ECO:0000259" key="7">
    <source>
        <dbReference type="PROSITE" id="PS51736"/>
    </source>
</evidence>
<dbReference type="CDD" id="cd03768">
    <property type="entry name" value="SR_ResInv"/>
    <property type="match status" value="1"/>
</dbReference>
<dbReference type="SMART" id="SM00857">
    <property type="entry name" value="Resolvase"/>
    <property type="match status" value="1"/>
</dbReference>
<dbReference type="Pfam" id="PF00239">
    <property type="entry name" value="Resolvase"/>
    <property type="match status" value="1"/>
</dbReference>
<evidence type="ECO:0000256" key="1">
    <source>
        <dbReference type="ARBA" id="ARBA00009913"/>
    </source>
</evidence>
<name>A0A521EIJ0_9BACT</name>
<sequence length="263" mass="29641">MLSEKQHSSQLLNNNYCVFILGYTLNRYDFPDSKTPFAGCCCGYKYNTLISVQMNDNYTIDKMKATYVRVSTFEQNISRQLEGKEGEVYWDKVSGMVAFEDREDAARLLADAKAGKIDEVEVHSIDRLGRDAINVLQTIKRFTEMGVNVKSQKEGLNTLLENGDQNPVAKLLVSVLSTLAEIDYNNRREAQREGIARARAEGKYNGRANGTSLSDVELVEKHSDIVEELNRGETIRRTARLTGRSKSTVQRVKKALDRLKTSG</sequence>
<keyword evidence="2" id="KW-0229">DNA integration</keyword>
<dbReference type="Proteomes" id="UP000317593">
    <property type="component" value="Unassembled WGS sequence"/>
</dbReference>
<evidence type="ECO:0000313" key="8">
    <source>
        <dbReference type="EMBL" id="SMO83716.1"/>
    </source>
</evidence>
<evidence type="ECO:0000256" key="4">
    <source>
        <dbReference type="ARBA" id="ARBA00023172"/>
    </source>
</evidence>
<dbReference type="PANTHER" id="PTHR30461:SF26">
    <property type="entry name" value="RESOLVASE HOMOLOG YNEB"/>
    <property type="match status" value="1"/>
</dbReference>